<feature type="compositionally biased region" description="Low complexity" evidence="1">
    <location>
        <begin position="86"/>
        <end position="101"/>
    </location>
</feature>
<feature type="compositionally biased region" description="Basic and acidic residues" evidence="1">
    <location>
        <begin position="120"/>
        <end position="131"/>
    </location>
</feature>
<feature type="compositionally biased region" description="Pro residues" evidence="1">
    <location>
        <begin position="249"/>
        <end position="261"/>
    </location>
</feature>
<protein>
    <submittedName>
        <fullName evidence="2">Uncharacterized protein</fullName>
    </submittedName>
</protein>
<dbReference type="Proteomes" id="UP001194580">
    <property type="component" value="Unassembled WGS sequence"/>
</dbReference>
<evidence type="ECO:0000256" key="1">
    <source>
        <dbReference type="SAM" id="MobiDB-lite"/>
    </source>
</evidence>
<feature type="region of interest" description="Disordered" evidence="1">
    <location>
        <begin position="24"/>
        <end position="63"/>
    </location>
</feature>
<feature type="region of interest" description="Disordered" evidence="1">
    <location>
        <begin position="86"/>
        <end position="161"/>
    </location>
</feature>
<name>A0AAD4HAB6_9FUNG</name>
<evidence type="ECO:0000313" key="2">
    <source>
        <dbReference type="EMBL" id="KAG0278594.1"/>
    </source>
</evidence>
<proteinExistence type="predicted"/>
<keyword evidence="3" id="KW-1185">Reference proteome</keyword>
<feature type="compositionally biased region" description="Polar residues" evidence="1">
    <location>
        <begin position="186"/>
        <end position="204"/>
    </location>
</feature>
<feature type="compositionally biased region" description="Polar residues" evidence="1">
    <location>
        <begin position="279"/>
        <end position="296"/>
    </location>
</feature>
<feature type="region of interest" description="Disordered" evidence="1">
    <location>
        <begin position="279"/>
        <end position="298"/>
    </location>
</feature>
<sequence length="308" mass="33720">MSRAPKSSTWTPPTSPEVQVKLEKATTKERTNSPEPVSASTLDLLQTRRQCDGTKSNGSPCRIECKTGYPDDIPFFCKKHVKQADSYAASSPAIPTPAASPEVESRDKDTVQDQDEENHQDDQPHSSETMEIHTCGGVTVKGAPCKNKRTASSRSDQPYYCSHHREQLKSMEGVVLELDVAEVSPLFTNEQTKSSSTAPRQPSRTIKKDPESALAALRLEEPKVEQSLPTPPPQQQLRSRAPVEVPRLPAEPPKPITPPVAPSSSSSVPGVRQCNGRTVKSAQCKNKSAKSYNSPNPFYCHLHKAQTD</sequence>
<feature type="region of interest" description="Disordered" evidence="1">
    <location>
        <begin position="186"/>
        <end position="274"/>
    </location>
</feature>
<gene>
    <name evidence="2" type="ORF">BGZ95_003634</name>
</gene>
<accession>A0AAD4HAB6</accession>
<organism evidence="2 3">
    <name type="scientific">Linnemannia exigua</name>
    <dbReference type="NCBI Taxonomy" id="604196"/>
    <lineage>
        <taxon>Eukaryota</taxon>
        <taxon>Fungi</taxon>
        <taxon>Fungi incertae sedis</taxon>
        <taxon>Mucoromycota</taxon>
        <taxon>Mortierellomycotina</taxon>
        <taxon>Mortierellomycetes</taxon>
        <taxon>Mortierellales</taxon>
        <taxon>Mortierellaceae</taxon>
        <taxon>Linnemannia</taxon>
    </lineage>
</organism>
<feature type="compositionally biased region" description="Polar residues" evidence="1">
    <location>
        <begin position="33"/>
        <end position="59"/>
    </location>
</feature>
<reference evidence="2" key="1">
    <citation type="journal article" date="2020" name="Fungal Divers.">
        <title>Resolving the Mortierellaceae phylogeny through synthesis of multi-gene phylogenetics and phylogenomics.</title>
        <authorList>
            <person name="Vandepol N."/>
            <person name="Liber J."/>
            <person name="Desiro A."/>
            <person name="Na H."/>
            <person name="Kennedy M."/>
            <person name="Barry K."/>
            <person name="Grigoriev I.V."/>
            <person name="Miller A.N."/>
            <person name="O'Donnell K."/>
            <person name="Stajich J.E."/>
            <person name="Bonito G."/>
        </authorList>
    </citation>
    <scope>NUCLEOTIDE SEQUENCE</scope>
    <source>
        <strain evidence="2">NRRL 28262</strain>
    </source>
</reference>
<dbReference type="EMBL" id="JAAAIL010000184">
    <property type="protein sequence ID" value="KAG0278594.1"/>
    <property type="molecule type" value="Genomic_DNA"/>
</dbReference>
<dbReference type="AlphaFoldDB" id="A0AAD4HAB6"/>
<comment type="caution">
    <text evidence="2">The sequence shown here is derived from an EMBL/GenBank/DDBJ whole genome shotgun (WGS) entry which is preliminary data.</text>
</comment>
<evidence type="ECO:0000313" key="3">
    <source>
        <dbReference type="Proteomes" id="UP001194580"/>
    </source>
</evidence>